<dbReference type="InterPro" id="IPR000210">
    <property type="entry name" value="BTB/POZ_dom"/>
</dbReference>
<sequence length="68" mass="7690">FELHKELVSRHSDALHAMMSGGMRESREGSSNLEDVDSATFTRFTEYIYCSSYTMAAPEVLPHKETCT</sequence>
<gene>
    <name evidence="2" type="ORF">K469DRAFT_549739</name>
</gene>
<organism evidence="2 3">
    <name type="scientific">Zopfia rhizophila CBS 207.26</name>
    <dbReference type="NCBI Taxonomy" id="1314779"/>
    <lineage>
        <taxon>Eukaryota</taxon>
        <taxon>Fungi</taxon>
        <taxon>Dikarya</taxon>
        <taxon>Ascomycota</taxon>
        <taxon>Pezizomycotina</taxon>
        <taxon>Dothideomycetes</taxon>
        <taxon>Dothideomycetes incertae sedis</taxon>
        <taxon>Zopfiaceae</taxon>
        <taxon>Zopfia</taxon>
    </lineage>
</organism>
<feature type="non-terminal residue" evidence="2">
    <location>
        <position position="1"/>
    </location>
</feature>
<evidence type="ECO:0000259" key="1">
    <source>
        <dbReference type="PROSITE" id="PS50097"/>
    </source>
</evidence>
<evidence type="ECO:0000313" key="2">
    <source>
        <dbReference type="EMBL" id="KAF2193555.1"/>
    </source>
</evidence>
<accession>A0A6A6EQW3</accession>
<dbReference type="Gene3D" id="3.30.710.10">
    <property type="entry name" value="Potassium Channel Kv1.1, Chain A"/>
    <property type="match status" value="1"/>
</dbReference>
<dbReference type="Proteomes" id="UP000800200">
    <property type="component" value="Unassembled WGS sequence"/>
</dbReference>
<keyword evidence="3" id="KW-1185">Reference proteome</keyword>
<proteinExistence type="predicted"/>
<dbReference type="InterPro" id="IPR011333">
    <property type="entry name" value="SKP1/BTB/POZ_sf"/>
</dbReference>
<dbReference type="PROSITE" id="PS50097">
    <property type="entry name" value="BTB"/>
    <property type="match status" value="1"/>
</dbReference>
<reference evidence="2" key="1">
    <citation type="journal article" date="2020" name="Stud. Mycol.">
        <title>101 Dothideomycetes genomes: a test case for predicting lifestyles and emergence of pathogens.</title>
        <authorList>
            <person name="Haridas S."/>
            <person name="Albert R."/>
            <person name="Binder M."/>
            <person name="Bloem J."/>
            <person name="Labutti K."/>
            <person name="Salamov A."/>
            <person name="Andreopoulos B."/>
            <person name="Baker S."/>
            <person name="Barry K."/>
            <person name="Bills G."/>
            <person name="Bluhm B."/>
            <person name="Cannon C."/>
            <person name="Castanera R."/>
            <person name="Culley D."/>
            <person name="Daum C."/>
            <person name="Ezra D."/>
            <person name="Gonzalez J."/>
            <person name="Henrissat B."/>
            <person name="Kuo A."/>
            <person name="Liang C."/>
            <person name="Lipzen A."/>
            <person name="Lutzoni F."/>
            <person name="Magnuson J."/>
            <person name="Mondo S."/>
            <person name="Nolan M."/>
            <person name="Ohm R."/>
            <person name="Pangilinan J."/>
            <person name="Park H.-J."/>
            <person name="Ramirez L."/>
            <person name="Alfaro M."/>
            <person name="Sun H."/>
            <person name="Tritt A."/>
            <person name="Yoshinaga Y."/>
            <person name="Zwiers L.-H."/>
            <person name="Turgeon B."/>
            <person name="Goodwin S."/>
            <person name="Spatafora J."/>
            <person name="Crous P."/>
            <person name="Grigoriev I."/>
        </authorList>
    </citation>
    <scope>NUCLEOTIDE SEQUENCE</scope>
    <source>
        <strain evidence="2">CBS 207.26</strain>
    </source>
</reference>
<dbReference type="Pfam" id="PF00651">
    <property type="entry name" value="BTB"/>
    <property type="match status" value="1"/>
</dbReference>
<evidence type="ECO:0000313" key="3">
    <source>
        <dbReference type="Proteomes" id="UP000800200"/>
    </source>
</evidence>
<protein>
    <recommendedName>
        <fullName evidence="1">BTB domain-containing protein</fullName>
    </recommendedName>
</protein>
<dbReference type="CDD" id="cd18186">
    <property type="entry name" value="BTB_POZ_ZBTB_KLHL-like"/>
    <property type="match status" value="1"/>
</dbReference>
<name>A0A6A6EQW3_9PEZI</name>
<dbReference type="AlphaFoldDB" id="A0A6A6EQW3"/>
<feature type="domain" description="BTB" evidence="1">
    <location>
        <begin position="1"/>
        <end position="57"/>
    </location>
</feature>
<dbReference type="EMBL" id="ML994613">
    <property type="protein sequence ID" value="KAF2193555.1"/>
    <property type="molecule type" value="Genomic_DNA"/>
</dbReference>
<dbReference type="SUPFAM" id="SSF54695">
    <property type="entry name" value="POZ domain"/>
    <property type="match status" value="1"/>
</dbReference>